<dbReference type="Proteomes" id="UP000548685">
    <property type="component" value="Unassembled WGS sequence"/>
</dbReference>
<evidence type="ECO:0000259" key="1">
    <source>
        <dbReference type="SMART" id="SM00470"/>
    </source>
</evidence>
<protein>
    <submittedName>
        <fullName evidence="3">Chromosome partitioning protein ParB</fullName>
    </submittedName>
    <submittedName>
        <fullName evidence="2">ParB family chromosome partitioning protein</fullName>
    </submittedName>
</protein>
<dbReference type="Gene3D" id="1.10.10.2830">
    <property type="match status" value="1"/>
</dbReference>
<dbReference type="SMART" id="SM00470">
    <property type="entry name" value="ParB"/>
    <property type="match status" value="1"/>
</dbReference>
<name>A0A6I4UMV2_9SPHN</name>
<evidence type="ECO:0000313" key="2">
    <source>
        <dbReference type="EMBL" id="MBB3776864.1"/>
    </source>
</evidence>
<reference evidence="2 5" key="2">
    <citation type="submission" date="2020-08" db="EMBL/GenBank/DDBJ databases">
        <title>Genomic Encyclopedia of Type Strains, Phase IV (KMG-IV): sequencing the most valuable type-strain genomes for metagenomic binning, comparative biology and taxonomic classification.</title>
        <authorList>
            <person name="Goeker M."/>
        </authorList>
    </citation>
    <scope>NUCLEOTIDE SEQUENCE [LARGE SCALE GENOMIC DNA]</scope>
    <source>
        <strain evidence="2 5">DSM 8510</strain>
    </source>
</reference>
<comment type="caution">
    <text evidence="3">The sequence shown here is derived from an EMBL/GenBank/DDBJ whole genome shotgun (WGS) entry which is preliminary data.</text>
</comment>
<dbReference type="InterPro" id="IPR003115">
    <property type="entry name" value="ParB_N"/>
</dbReference>
<dbReference type="EMBL" id="JACICE010000003">
    <property type="protein sequence ID" value="MBB3776864.1"/>
    <property type="molecule type" value="Genomic_DNA"/>
</dbReference>
<evidence type="ECO:0000313" key="5">
    <source>
        <dbReference type="Proteomes" id="UP000548685"/>
    </source>
</evidence>
<dbReference type="InterPro" id="IPR036086">
    <property type="entry name" value="ParB/Sulfiredoxin_sf"/>
</dbReference>
<dbReference type="Pfam" id="PF07506">
    <property type="entry name" value="RepB"/>
    <property type="match status" value="1"/>
</dbReference>
<accession>A0A6I4UMV2</accession>
<dbReference type="GO" id="GO:0005694">
    <property type="term" value="C:chromosome"/>
    <property type="evidence" value="ECO:0007669"/>
    <property type="project" value="TreeGrafter"/>
</dbReference>
<evidence type="ECO:0000313" key="3">
    <source>
        <dbReference type="EMBL" id="MXP39716.1"/>
    </source>
</evidence>
<dbReference type="Pfam" id="PF02195">
    <property type="entry name" value="ParB_N"/>
    <property type="match status" value="1"/>
</dbReference>
<dbReference type="Proteomes" id="UP000430021">
    <property type="component" value="Unassembled WGS sequence"/>
</dbReference>
<evidence type="ECO:0000313" key="4">
    <source>
        <dbReference type="Proteomes" id="UP000430021"/>
    </source>
</evidence>
<dbReference type="Gene3D" id="3.90.1530.30">
    <property type="match status" value="1"/>
</dbReference>
<dbReference type="CDD" id="cd16411">
    <property type="entry name" value="ParB_N_like"/>
    <property type="match status" value="1"/>
</dbReference>
<feature type="domain" description="ParB-like N-terminal" evidence="1">
    <location>
        <begin position="11"/>
        <end position="101"/>
    </location>
</feature>
<dbReference type="AlphaFoldDB" id="A0A6I4UMV2"/>
<dbReference type="EMBL" id="WTYB01000003">
    <property type="protein sequence ID" value="MXP39716.1"/>
    <property type="molecule type" value="Genomic_DNA"/>
</dbReference>
<dbReference type="RefSeq" id="WP_160761858.1">
    <property type="nucleotide sequence ID" value="NZ_BAAADZ010000011.1"/>
</dbReference>
<gene>
    <name evidence="2" type="ORF">FHS52_002856</name>
    <name evidence="3" type="ORF">GRI59_13995</name>
</gene>
<dbReference type="PANTHER" id="PTHR33375">
    <property type="entry name" value="CHROMOSOME-PARTITIONING PROTEIN PARB-RELATED"/>
    <property type="match status" value="1"/>
</dbReference>
<dbReference type="OrthoDB" id="248048at2"/>
<dbReference type="SUPFAM" id="SSF109709">
    <property type="entry name" value="KorB DNA-binding domain-like"/>
    <property type="match status" value="1"/>
</dbReference>
<dbReference type="InterPro" id="IPR050336">
    <property type="entry name" value="Chromosome_partition/occlusion"/>
</dbReference>
<dbReference type="InterPro" id="IPR011111">
    <property type="entry name" value="Plasmid_RepB"/>
</dbReference>
<proteinExistence type="predicted"/>
<dbReference type="GO" id="GO:0007059">
    <property type="term" value="P:chromosome segregation"/>
    <property type="evidence" value="ECO:0007669"/>
    <property type="project" value="TreeGrafter"/>
</dbReference>
<organism evidence="3 4">
    <name type="scientific">Erythrobacter ramosus</name>
    <dbReference type="NCBI Taxonomy" id="35811"/>
    <lineage>
        <taxon>Bacteria</taxon>
        <taxon>Pseudomonadati</taxon>
        <taxon>Pseudomonadota</taxon>
        <taxon>Alphaproteobacteria</taxon>
        <taxon>Sphingomonadales</taxon>
        <taxon>Erythrobacteraceae</taxon>
        <taxon>Erythrobacter/Porphyrobacter group</taxon>
        <taxon>Erythrobacter</taxon>
    </lineage>
</organism>
<sequence length="298" mass="33116">MTGAKPAQRIEMIPIDRVNIVNPRVRNKKSFRDIVDNIAKIGLKKPITVTRRIEAGGPFYDLVCGQGRLEAFKALGQSEVPALVVSADPEDCLIASLVENCARRQHRAIDLLQDIRGMQERGYANPDIARKTGLTVEYVNGVARLIETGEQRLLRSVESGTIPVSVAVEIAEAADHDVQAALSKAYESGQLKGRKLLAARKLIETRRRRGKGLGTKEARSRERVSAETLVKAYREETERKRVLIVRAETTQNRLMLITEAMRRLSADESFVALLEDEGLATMPERLAERLRPSMGLPA</sequence>
<reference evidence="3 4" key="1">
    <citation type="submission" date="2019-12" db="EMBL/GenBank/DDBJ databases">
        <title>Genomic-based taxomic classification of the family Erythrobacteraceae.</title>
        <authorList>
            <person name="Xu L."/>
        </authorList>
    </citation>
    <scope>NUCLEOTIDE SEQUENCE [LARGE SCALE GENOMIC DNA]</scope>
    <source>
        <strain evidence="3 4">JCM 10282</strain>
    </source>
</reference>
<keyword evidence="5" id="KW-1185">Reference proteome</keyword>
<dbReference type="SUPFAM" id="SSF110849">
    <property type="entry name" value="ParB/Sulfiredoxin"/>
    <property type="match status" value="1"/>
</dbReference>
<dbReference type="PANTHER" id="PTHR33375:SF1">
    <property type="entry name" value="CHROMOSOME-PARTITIONING PROTEIN PARB-RELATED"/>
    <property type="match status" value="1"/>
</dbReference>